<dbReference type="InterPro" id="IPR001254">
    <property type="entry name" value="Trypsin_dom"/>
</dbReference>
<keyword evidence="11" id="KW-0245">EGF-like domain</keyword>
<dbReference type="SMART" id="SM00020">
    <property type="entry name" value="Tryp_SPc"/>
    <property type="match status" value="1"/>
</dbReference>
<keyword evidence="10" id="KW-0325">Glycoprotein</keyword>
<dbReference type="Pfam" id="PF00089">
    <property type="entry name" value="Trypsin"/>
    <property type="match status" value="1"/>
</dbReference>
<feature type="domain" description="Sushi" evidence="17">
    <location>
        <begin position="256"/>
        <end position="318"/>
    </location>
</feature>
<keyword evidence="2" id="KW-0964">Secreted</keyword>
<evidence type="ECO:0000256" key="10">
    <source>
        <dbReference type="ARBA" id="ARBA00023180"/>
    </source>
</evidence>
<feature type="domain" description="Sushi" evidence="17">
    <location>
        <begin position="449"/>
        <end position="499"/>
    </location>
</feature>
<evidence type="ECO:0000256" key="1">
    <source>
        <dbReference type="ARBA" id="ARBA00004613"/>
    </source>
</evidence>
<organism evidence="18">
    <name type="scientific">Hemiscolopendra marginata</name>
    <dbReference type="NCBI Taxonomy" id="943146"/>
    <lineage>
        <taxon>Eukaryota</taxon>
        <taxon>Metazoa</taxon>
        <taxon>Ecdysozoa</taxon>
        <taxon>Arthropoda</taxon>
        <taxon>Myriapoda</taxon>
        <taxon>Chilopoda</taxon>
        <taxon>Pleurostigmophora</taxon>
        <taxon>Scolopendromorpha</taxon>
        <taxon>Scolopendridae</taxon>
        <taxon>Hemiscolopendra</taxon>
    </lineage>
</organism>
<dbReference type="SMART" id="SM00032">
    <property type="entry name" value="CCP"/>
    <property type="match status" value="5"/>
</dbReference>
<dbReference type="CDD" id="cd00190">
    <property type="entry name" value="Tryp_SPc"/>
    <property type="match status" value="1"/>
</dbReference>
<dbReference type="InterPro" id="IPR009003">
    <property type="entry name" value="Peptidase_S1_PA"/>
</dbReference>
<name>A0A646QE05_9MYRI</name>
<feature type="disulfide bond" evidence="12">
    <location>
        <begin position="289"/>
        <end position="316"/>
    </location>
</feature>
<evidence type="ECO:0000313" key="18">
    <source>
        <dbReference type="EMBL" id="MUP40491.1"/>
    </source>
</evidence>
<feature type="disulfide bond" evidence="11">
    <location>
        <begin position="123"/>
        <end position="132"/>
    </location>
</feature>
<keyword evidence="5 14" id="KW-0732">Signal</keyword>
<evidence type="ECO:0000256" key="14">
    <source>
        <dbReference type="SAM" id="SignalP"/>
    </source>
</evidence>
<protein>
    <submittedName>
        <fullName evidence="18">Limulus clotting factor C</fullName>
    </submittedName>
</protein>
<feature type="signal peptide" evidence="14">
    <location>
        <begin position="1"/>
        <end position="20"/>
    </location>
</feature>
<feature type="domain" description="Sushi" evidence="17">
    <location>
        <begin position="200"/>
        <end position="254"/>
    </location>
</feature>
<dbReference type="SUPFAM" id="SSF57535">
    <property type="entry name" value="Complement control module/SCR domain"/>
    <property type="match status" value="4"/>
</dbReference>
<dbReference type="Gene3D" id="2.40.10.10">
    <property type="entry name" value="Trypsin-like serine proteases"/>
    <property type="match status" value="1"/>
</dbReference>
<feature type="domain" description="Peptidase S1" evidence="16">
    <location>
        <begin position="512"/>
        <end position="771"/>
    </location>
</feature>
<feature type="domain" description="Sushi" evidence="17">
    <location>
        <begin position="321"/>
        <end position="384"/>
    </location>
</feature>
<dbReference type="PROSITE" id="PS50240">
    <property type="entry name" value="TRYPSIN_DOM"/>
    <property type="match status" value="1"/>
</dbReference>
<evidence type="ECO:0000256" key="12">
    <source>
        <dbReference type="PROSITE-ProRule" id="PRU00302"/>
    </source>
</evidence>
<evidence type="ECO:0000256" key="6">
    <source>
        <dbReference type="ARBA" id="ARBA00022737"/>
    </source>
</evidence>
<dbReference type="InterPro" id="IPR002049">
    <property type="entry name" value="LE_dom"/>
</dbReference>
<feature type="domain" description="EGF-like" evidence="15">
    <location>
        <begin position="98"/>
        <end position="133"/>
    </location>
</feature>
<sequence>MSATVLSLIGTLSLIHLVTSDGVDLGLCHKNTEECQCSEHSSYQISIPVKECTFFHRWKPYCKPCDEIEEEVRCAPYRQCQECDPKADRCVRCPPFKHGKWCTLDCNCKNGAICEQDTGKCICPPTFQGPTCEQSAECTAPPLSSSQYNPQKITYKIREKVTYSCGRLDEYLEGPTTLECLQNAQWSSPPPKCIRECPLVATPVQGSVNLPNGRLNEGVTLNYACNPNYRLIGNAERTCQKDGSWSGDDPICELLILCQNPSNLEFGNFSIHRRSSNDITPGSTVTFTCNKGFTLIGEEYIQCKDDGSWSEKSPVCAKEGTVCPNMGELNNGFIKIKGRGGPQAYLEGAQVEFSCKPLHYMYGQSKAICLSNGTWTSAKPVCIKLTTCTALEPVENGKIEMLIVDAPSGNSGVFRIGTLPGDGMSSRTGRGPRFRSGFEGMSVEARTAMFSTKLPEGHYHVGTRAIFSCESRYYDIKGSKLRTCQTTGEWSGRQPTCIPVCGRSSGARVPFVTHGTASEIGQWPWLVGLAARDTPGAPDEGWDIFCGGSLISERWVVTAAHCVTYEASTQQIPADELQLYFGKYYRDNKKDDDGVEVRKVEQIHVHPDYESSSFESDIALLRLNSPVILSSRVQPVCLPDDIDESNSRVKEGNPGVIIGWGKTETGNLSQIIQQAKVPVVSNKQCEEDYRKAKLRVIVSRNMLCAGYDEGSRDSCSGDSGGPLVFPIDDREDKWVLEGIVSWGSILGCGNPRQYGGYVRVQRFYQWILEFI</sequence>
<evidence type="ECO:0000256" key="9">
    <source>
        <dbReference type="ARBA" id="ARBA00023157"/>
    </source>
</evidence>
<keyword evidence="6" id="KW-0677">Repeat</keyword>
<dbReference type="InterPro" id="IPR001314">
    <property type="entry name" value="Peptidase_S1A"/>
</dbReference>
<evidence type="ECO:0000256" key="2">
    <source>
        <dbReference type="ARBA" id="ARBA00022525"/>
    </source>
</evidence>
<keyword evidence="4 13" id="KW-0645">Protease</keyword>
<dbReference type="GO" id="GO:0004252">
    <property type="term" value="F:serine-type endopeptidase activity"/>
    <property type="evidence" value="ECO:0007669"/>
    <property type="project" value="InterPro"/>
</dbReference>
<evidence type="ECO:0000256" key="7">
    <source>
        <dbReference type="ARBA" id="ARBA00022801"/>
    </source>
</evidence>
<reference evidence="18" key="1">
    <citation type="submission" date="2018-11" db="EMBL/GenBank/DDBJ databases">
        <title>Venom-gland transcriptomics and venom proteomics of the Florida green centipede (Hemiscolopendra marginata) reveal sex-based variation in a centipede venom.</title>
        <authorList>
            <person name="Nystrom G.S."/>
            <person name="Ward M.J."/>
            <person name="Ellsworth S.A."/>
            <person name="Rokyta D.R."/>
        </authorList>
    </citation>
    <scope>NUCLEOTIDE SEQUENCE</scope>
    <source>
        <tissue evidence="18">Venom gland</tissue>
    </source>
</reference>
<accession>A0A646QE05</accession>
<comment type="subcellular location">
    <subcellularLocation>
        <location evidence="1">Secreted</location>
    </subcellularLocation>
</comment>
<dbReference type="PROSITE" id="PS00135">
    <property type="entry name" value="TRYPSIN_SER"/>
    <property type="match status" value="1"/>
</dbReference>
<keyword evidence="7 13" id="KW-0378">Hydrolase</keyword>
<evidence type="ECO:0000256" key="4">
    <source>
        <dbReference type="ARBA" id="ARBA00022670"/>
    </source>
</evidence>
<dbReference type="Gene3D" id="2.10.70.10">
    <property type="entry name" value="Complement Module, domain 1"/>
    <property type="match status" value="5"/>
</dbReference>
<dbReference type="FunFam" id="2.40.10.10:FF:000015">
    <property type="entry name" value="Atrial natriuretic peptide-converting enzyme"/>
    <property type="match status" value="1"/>
</dbReference>
<dbReference type="PROSITE" id="PS00022">
    <property type="entry name" value="EGF_1"/>
    <property type="match status" value="1"/>
</dbReference>
<dbReference type="GO" id="GO:0005576">
    <property type="term" value="C:extracellular region"/>
    <property type="evidence" value="ECO:0007669"/>
    <property type="project" value="UniProtKB-SubCell"/>
</dbReference>
<keyword evidence="9 11" id="KW-1015">Disulfide bond</keyword>
<proteinExistence type="predicted"/>
<evidence type="ECO:0000256" key="3">
    <source>
        <dbReference type="ARBA" id="ARBA00022659"/>
    </source>
</evidence>
<dbReference type="EMBL" id="GHBY01000314">
    <property type="protein sequence ID" value="MUP40491.1"/>
    <property type="molecule type" value="Transcribed_RNA"/>
</dbReference>
<comment type="caution">
    <text evidence="11">Lacks conserved residue(s) required for the propagation of feature annotation.</text>
</comment>
<evidence type="ECO:0000256" key="11">
    <source>
        <dbReference type="PROSITE-ProRule" id="PRU00076"/>
    </source>
</evidence>
<dbReference type="CDD" id="cd00033">
    <property type="entry name" value="CCP"/>
    <property type="match status" value="5"/>
</dbReference>
<dbReference type="SUPFAM" id="SSF50494">
    <property type="entry name" value="Trypsin-like serine proteases"/>
    <property type="match status" value="1"/>
</dbReference>
<keyword evidence="3 12" id="KW-0768">Sushi</keyword>
<feature type="chain" id="PRO_5024998567" evidence="14">
    <location>
        <begin position="21"/>
        <end position="771"/>
    </location>
</feature>
<feature type="disulfide bond" evidence="12">
    <location>
        <begin position="225"/>
        <end position="252"/>
    </location>
</feature>
<keyword evidence="8 13" id="KW-0720">Serine protease</keyword>
<dbReference type="PROSITE" id="PS00134">
    <property type="entry name" value="TRYPSIN_HIS"/>
    <property type="match status" value="1"/>
</dbReference>
<evidence type="ECO:0000256" key="5">
    <source>
        <dbReference type="ARBA" id="ARBA00022729"/>
    </source>
</evidence>
<dbReference type="PROSITE" id="PS50923">
    <property type="entry name" value="SUSHI"/>
    <property type="match status" value="5"/>
</dbReference>
<dbReference type="InterPro" id="IPR035976">
    <property type="entry name" value="Sushi/SCR/CCP_sf"/>
</dbReference>
<dbReference type="InterPro" id="IPR043504">
    <property type="entry name" value="Peptidase_S1_PA_chymotrypsin"/>
</dbReference>
<evidence type="ECO:0000256" key="8">
    <source>
        <dbReference type="ARBA" id="ARBA00022825"/>
    </source>
</evidence>
<dbReference type="InterPro" id="IPR018114">
    <property type="entry name" value="TRYPSIN_HIS"/>
</dbReference>
<evidence type="ECO:0000256" key="13">
    <source>
        <dbReference type="RuleBase" id="RU363034"/>
    </source>
</evidence>
<dbReference type="GO" id="GO:0006508">
    <property type="term" value="P:proteolysis"/>
    <property type="evidence" value="ECO:0007669"/>
    <property type="project" value="UniProtKB-KW"/>
</dbReference>
<dbReference type="AlphaFoldDB" id="A0A646QE05"/>
<evidence type="ECO:0000259" key="15">
    <source>
        <dbReference type="PROSITE" id="PS50026"/>
    </source>
</evidence>
<dbReference type="Pfam" id="PF00084">
    <property type="entry name" value="Sushi"/>
    <property type="match status" value="5"/>
</dbReference>
<evidence type="ECO:0000259" key="17">
    <source>
        <dbReference type="PROSITE" id="PS50923"/>
    </source>
</evidence>
<dbReference type="InterPro" id="IPR033116">
    <property type="entry name" value="TRYPSIN_SER"/>
</dbReference>
<dbReference type="PROSITE" id="PS50026">
    <property type="entry name" value="EGF_3"/>
    <property type="match status" value="1"/>
</dbReference>
<dbReference type="Gene3D" id="2.170.300.10">
    <property type="entry name" value="Tie2 ligand-binding domain superfamily"/>
    <property type="match status" value="1"/>
</dbReference>
<feature type="domain" description="Sushi" evidence="17">
    <location>
        <begin position="136"/>
        <end position="195"/>
    </location>
</feature>
<dbReference type="InterPro" id="IPR000436">
    <property type="entry name" value="Sushi_SCR_CCP_dom"/>
</dbReference>
<dbReference type="InterPro" id="IPR000742">
    <property type="entry name" value="EGF"/>
</dbReference>
<dbReference type="PANTHER" id="PTHR46393">
    <property type="entry name" value="SUSHI DOMAIN-CONTAINING PROTEIN"/>
    <property type="match status" value="1"/>
</dbReference>
<dbReference type="CDD" id="cd00055">
    <property type="entry name" value="EGF_Lam"/>
    <property type="match status" value="1"/>
</dbReference>
<dbReference type="PANTHER" id="PTHR46393:SF7">
    <property type="entry name" value="COMPLEMENT C2"/>
    <property type="match status" value="1"/>
</dbReference>
<evidence type="ECO:0000259" key="16">
    <source>
        <dbReference type="PROSITE" id="PS50240"/>
    </source>
</evidence>
<feature type="disulfide bond" evidence="12">
    <location>
        <begin position="355"/>
        <end position="382"/>
    </location>
</feature>
<dbReference type="PRINTS" id="PR00722">
    <property type="entry name" value="CHYMOTRYPSIN"/>
</dbReference>